<feature type="signal peptide" evidence="1">
    <location>
        <begin position="1"/>
        <end position="23"/>
    </location>
</feature>
<dbReference type="EMBL" id="JARKIB010000029">
    <property type="protein sequence ID" value="KAJ7763753.1"/>
    <property type="molecule type" value="Genomic_DNA"/>
</dbReference>
<dbReference type="PANTHER" id="PTHR36914:SF1">
    <property type="entry name" value="TNFR-CYS DOMAIN-CONTAINING PROTEIN"/>
    <property type="match status" value="1"/>
</dbReference>
<dbReference type="PANTHER" id="PTHR36914">
    <property type="entry name" value="TRANSMEMBRANE PROTEIN-RELATED"/>
    <property type="match status" value="1"/>
</dbReference>
<keyword evidence="1" id="KW-0732">Signal</keyword>
<evidence type="ECO:0000313" key="3">
    <source>
        <dbReference type="Proteomes" id="UP001215598"/>
    </source>
</evidence>
<keyword evidence="3" id="KW-1185">Reference proteome</keyword>
<evidence type="ECO:0000313" key="2">
    <source>
        <dbReference type="EMBL" id="KAJ7763753.1"/>
    </source>
</evidence>
<comment type="caution">
    <text evidence="2">The sequence shown here is derived from an EMBL/GenBank/DDBJ whole genome shotgun (WGS) entry which is preliminary data.</text>
</comment>
<reference evidence="2" key="1">
    <citation type="submission" date="2023-03" db="EMBL/GenBank/DDBJ databases">
        <title>Massive genome expansion in bonnet fungi (Mycena s.s.) driven by repeated elements and novel gene families across ecological guilds.</title>
        <authorList>
            <consortium name="Lawrence Berkeley National Laboratory"/>
            <person name="Harder C.B."/>
            <person name="Miyauchi S."/>
            <person name="Viragh M."/>
            <person name="Kuo A."/>
            <person name="Thoen E."/>
            <person name="Andreopoulos B."/>
            <person name="Lu D."/>
            <person name="Skrede I."/>
            <person name="Drula E."/>
            <person name="Henrissat B."/>
            <person name="Morin E."/>
            <person name="Kohler A."/>
            <person name="Barry K."/>
            <person name="LaButti K."/>
            <person name="Morin E."/>
            <person name="Salamov A."/>
            <person name="Lipzen A."/>
            <person name="Mereny Z."/>
            <person name="Hegedus B."/>
            <person name="Baldrian P."/>
            <person name="Stursova M."/>
            <person name="Weitz H."/>
            <person name="Taylor A."/>
            <person name="Grigoriev I.V."/>
            <person name="Nagy L.G."/>
            <person name="Martin F."/>
            <person name="Kauserud H."/>
        </authorList>
    </citation>
    <scope>NUCLEOTIDE SEQUENCE</scope>
    <source>
        <strain evidence="2">CBHHK182m</strain>
    </source>
</reference>
<sequence>MPAKFLSLSVVFSAFFVSQLVVAIPNVDCSLVRCAAPPQCPLGQTARIPAGKCCPTCVHCGVVSCPLFKCVAGSTLVTLPGNCCPTRTCVPPPDCSAVQCLACPDNTVAVTVAGQCCPTCKPKPDCSDVLCVECVGEIEPGNCCPTCGLGAK</sequence>
<evidence type="ECO:0000256" key="1">
    <source>
        <dbReference type="SAM" id="SignalP"/>
    </source>
</evidence>
<feature type="chain" id="PRO_5041987337" evidence="1">
    <location>
        <begin position="24"/>
        <end position="152"/>
    </location>
</feature>
<proteinExistence type="predicted"/>
<dbReference type="AlphaFoldDB" id="A0AAD7NJI0"/>
<gene>
    <name evidence="2" type="ORF">B0H16DRAFT_1527137</name>
</gene>
<dbReference type="Proteomes" id="UP001215598">
    <property type="component" value="Unassembled WGS sequence"/>
</dbReference>
<accession>A0AAD7NJI0</accession>
<organism evidence="2 3">
    <name type="scientific">Mycena metata</name>
    <dbReference type="NCBI Taxonomy" id="1033252"/>
    <lineage>
        <taxon>Eukaryota</taxon>
        <taxon>Fungi</taxon>
        <taxon>Dikarya</taxon>
        <taxon>Basidiomycota</taxon>
        <taxon>Agaricomycotina</taxon>
        <taxon>Agaricomycetes</taxon>
        <taxon>Agaricomycetidae</taxon>
        <taxon>Agaricales</taxon>
        <taxon>Marasmiineae</taxon>
        <taxon>Mycenaceae</taxon>
        <taxon>Mycena</taxon>
    </lineage>
</organism>
<name>A0AAD7NJI0_9AGAR</name>
<protein>
    <submittedName>
        <fullName evidence="2">Uncharacterized protein</fullName>
    </submittedName>
</protein>